<evidence type="ECO:0000256" key="1">
    <source>
        <dbReference type="ARBA" id="ARBA00004496"/>
    </source>
</evidence>
<dbReference type="Proteomes" id="UP000234857">
    <property type="component" value="Unassembled WGS sequence"/>
</dbReference>
<sequence length="202" mass="23010">MKIYDWPVKEDELALCVEAINDGYIGGVSTDTVYGLVFDSNSSEACQRIAELKKRENDLFTFHIVELDQILRSEVEFQDRIIEFLRVNLPGPLTVIVKGVYKGVERYYGIRMPENPGARKLFKQFPFPSVVATSTNETGYNPLVFKKEVLTFLKNRISFCIFDESLCLDKKASTIIKIVDKDIQILRQGSLKIEDIDSSPLS</sequence>
<evidence type="ECO:0000256" key="2">
    <source>
        <dbReference type="ARBA" id="ARBA00007663"/>
    </source>
</evidence>
<evidence type="ECO:0000256" key="3">
    <source>
        <dbReference type="ARBA" id="ARBA00012584"/>
    </source>
</evidence>
<comment type="subcellular location">
    <subcellularLocation>
        <location evidence="1">Cytoplasm</location>
    </subcellularLocation>
</comment>
<dbReference type="GO" id="GO:0000049">
    <property type="term" value="F:tRNA binding"/>
    <property type="evidence" value="ECO:0007669"/>
    <property type="project" value="TreeGrafter"/>
</dbReference>
<evidence type="ECO:0000313" key="13">
    <source>
        <dbReference type="EMBL" id="PLX17769.1"/>
    </source>
</evidence>
<dbReference type="Pfam" id="PF01300">
    <property type="entry name" value="Sua5_yciO_yrdC"/>
    <property type="match status" value="1"/>
</dbReference>
<dbReference type="EMBL" id="PKTG01000083">
    <property type="protein sequence ID" value="PLX17769.1"/>
    <property type="molecule type" value="Genomic_DNA"/>
</dbReference>
<dbReference type="InterPro" id="IPR050156">
    <property type="entry name" value="TC-AMP_synthase_SUA5"/>
</dbReference>
<dbReference type="GO" id="GO:0003725">
    <property type="term" value="F:double-stranded RNA binding"/>
    <property type="evidence" value="ECO:0007669"/>
    <property type="project" value="InterPro"/>
</dbReference>
<accession>A0A2N5ZGJ8</accession>
<organism evidence="13 14">
    <name type="scientific">Muiribacterium halophilum</name>
    <dbReference type="NCBI Taxonomy" id="2053465"/>
    <lineage>
        <taxon>Bacteria</taxon>
        <taxon>Candidatus Muiribacteriota</taxon>
        <taxon>Candidatus Muiribacteriia</taxon>
        <taxon>Candidatus Muiribacteriales</taxon>
        <taxon>Candidatus Muiribacteriaceae</taxon>
        <taxon>Candidatus Muiribacterium</taxon>
    </lineage>
</organism>
<keyword evidence="8" id="KW-0547">Nucleotide-binding</keyword>
<dbReference type="PANTHER" id="PTHR17490:SF16">
    <property type="entry name" value="THREONYLCARBAMOYL-AMP SYNTHASE"/>
    <property type="match status" value="1"/>
</dbReference>
<evidence type="ECO:0000256" key="7">
    <source>
        <dbReference type="ARBA" id="ARBA00022695"/>
    </source>
</evidence>
<evidence type="ECO:0000256" key="10">
    <source>
        <dbReference type="ARBA" id="ARBA00029774"/>
    </source>
</evidence>
<comment type="catalytic activity">
    <reaction evidence="11">
        <text>L-threonine + hydrogencarbonate + ATP = L-threonylcarbamoyladenylate + diphosphate + H2O</text>
        <dbReference type="Rhea" id="RHEA:36407"/>
        <dbReference type="ChEBI" id="CHEBI:15377"/>
        <dbReference type="ChEBI" id="CHEBI:17544"/>
        <dbReference type="ChEBI" id="CHEBI:30616"/>
        <dbReference type="ChEBI" id="CHEBI:33019"/>
        <dbReference type="ChEBI" id="CHEBI:57926"/>
        <dbReference type="ChEBI" id="CHEBI:73682"/>
        <dbReference type="EC" id="2.7.7.87"/>
    </reaction>
</comment>
<protein>
    <recommendedName>
        <fullName evidence="10">L-threonylcarbamoyladenylate synthase</fullName>
        <ecNumber evidence="3">2.7.7.87</ecNumber>
    </recommendedName>
    <alternativeName>
        <fullName evidence="10">L-threonylcarbamoyladenylate synthase</fullName>
    </alternativeName>
</protein>
<dbReference type="GO" id="GO:0061710">
    <property type="term" value="F:L-threonylcarbamoyladenylate synthase"/>
    <property type="evidence" value="ECO:0007669"/>
    <property type="project" value="UniProtKB-EC"/>
</dbReference>
<dbReference type="AlphaFoldDB" id="A0A2N5ZGJ8"/>
<keyword evidence="9" id="KW-0067">ATP-binding</keyword>
<dbReference type="GO" id="GO:0005524">
    <property type="term" value="F:ATP binding"/>
    <property type="evidence" value="ECO:0007669"/>
    <property type="project" value="UniProtKB-KW"/>
</dbReference>
<evidence type="ECO:0000256" key="6">
    <source>
        <dbReference type="ARBA" id="ARBA00022694"/>
    </source>
</evidence>
<dbReference type="PROSITE" id="PS51163">
    <property type="entry name" value="YRDC"/>
    <property type="match status" value="1"/>
</dbReference>
<evidence type="ECO:0000313" key="14">
    <source>
        <dbReference type="Proteomes" id="UP000234857"/>
    </source>
</evidence>
<evidence type="ECO:0000256" key="9">
    <source>
        <dbReference type="ARBA" id="ARBA00022840"/>
    </source>
</evidence>
<dbReference type="PANTHER" id="PTHR17490">
    <property type="entry name" value="SUA5"/>
    <property type="match status" value="1"/>
</dbReference>
<keyword evidence="7" id="KW-0548">Nucleotidyltransferase</keyword>
<keyword evidence="5" id="KW-0808">Transferase</keyword>
<dbReference type="InterPro" id="IPR017945">
    <property type="entry name" value="DHBP_synth_RibB-like_a/b_dom"/>
</dbReference>
<evidence type="ECO:0000259" key="12">
    <source>
        <dbReference type="PROSITE" id="PS51163"/>
    </source>
</evidence>
<evidence type="ECO:0000256" key="5">
    <source>
        <dbReference type="ARBA" id="ARBA00022679"/>
    </source>
</evidence>
<dbReference type="SUPFAM" id="SSF55821">
    <property type="entry name" value="YrdC/RibB"/>
    <property type="match status" value="1"/>
</dbReference>
<dbReference type="GO" id="GO:0006450">
    <property type="term" value="P:regulation of translational fidelity"/>
    <property type="evidence" value="ECO:0007669"/>
    <property type="project" value="TreeGrafter"/>
</dbReference>
<feature type="domain" description="YrdC-like" evidence="12">
    <location>
        <begin position="10"/>
        <end position="191"/>
    </location>
</feature>
<proteinExistence type="inferred from homology"/>
<dbReference type="GO" id="GO:0005737">
    <property type="term" value="C:cytoplasm"/>
    <property type="evidence" value="ECO:0007669"/>
    <property type="project" value="UniProtKB-SubCell"/>
</dbReference>
<comment type="similarity">
    <text evidence="2">Belongs to the SUA5 family.</text>
</comment>
<evidence type="ECO:0000256" key="11">
    <source>
        <dbReference type="ARBA" id="ARBA00048366"/>
    </source>
</evidence>
<evidence type="ECO:0000256" key="4">
    <source>
        <dbReference type="ARBA" id="ARBA00022490"/>
    </source>
</evidence>
<reference evidence="13 14" key="1">
    <citation type="submission" date="2017-11" db="EMBL/GenBank/DDBJ databases">
        <title>Genome-resolved metagenomics identifies genetic mobility, metabolic interactions, and unexpected diversity in perchlorate-reducing communities.</title>
        <authorList>
            <person name="Barnum T.P."/>
            <person name="Figueroa I.A."/>
            <person name="Carlstrom C.I."/>
            <person name="Lucas L.N."/>
            <person name="Engelbrektson A.L."/>
            <person name="Coates J.D."/>
        </authorList>
    </citation>
    <scope>NUCLEOTIDE SEQUENCE [LARGE SCALE GENOMIC DNA]</scope>
    <source>
        <strain evidence="13">BM706</strain>
    </source>
</reference>
<gene>
    <name evidence="13" type="ORF">C0601_06990</name>
</gene>
<keyword evidence="4" id="KW-0963">Cytoplasm</keyword>
<comment type="caution">
    <text evidence="13">The sequence shown here is derived from an EMBL/GenBank/DDBJ whole genome shotgun (WGS) entry which is preliminary data.</text>
</comment>
<dbReference type="Gene3D" id="3.90.870.10">
    <property type="entry name" value="DHBP synthase"/>
    <property type="match status" value="1"/>
</dbReference>
<keyword evidence="6" id="KW-0819">tRNA processing</keyword>
<dbReference type="EC" id="2.7.7.87" evidence="3"/>
<dbReference type="InterPro" id="IPR006070">
    <property type="entry name" value="Sua5-like_dom"/>
</dbReference>
<evidence type="ECO:0000256" key="8">
    <source>
        <dbReference type="ARBA" id="ARBA00022741"/>
    </source>
</evidence>
<dbReference type="GO" id="GO:0008033">
    <property type="term" value="P:tRNA processing"/>
    <property type="evidence" value="ECO:0007669"/>
    <property type="project" value="UniProtKB-KW"/>
</dbReference>
<name>A0A2N5ZGJ8_MUIH1</name>